<dbReference type="GO" id="GO:0006310">
    <property type="term" value="P:DNA recombination"/>
    <property type="evidence" value="ECO:0007669"/>
    <property type="project" value="UniProtKB-UniRule"/>
</dbReference>
<evidence type="ECO:0000256" key="2">
    <source>
        <dbReference type="ARBA" id="ARBA00021310"/>
    </source>
</evidence>
<dbReference type="PANTHER" id="PTHR33991:SF1">
    <property type="entry name" value="DNA REPAIR PROTEIN RECO"/>
    <property type="match status" value="1"/>
</dbReference>
<dbReference type="Proteomes" id="UP000078532">
    <property type="component" value="Unassembled WGS sequence"/>
</dbReference>
<dbReference type="RefSeq" id="WP_066666539.1">
    <property type="nucleotide sequence ID" value="NZ_LYVF01000047.1"/>
</dbReference>
<dbReference type="InterPro" id="IPR037278">
    <property type="entry name" value="ARFGAP/RecO"/>
</dbReference>
<evidence type="ECO:0000256" key="5">
    <source>
        <dbReference type="ARBA" id="ARBA00023204"/>
    </source>
</evidence>
<keyword evidence="5 7" id="KW-0234">DNA repair</keyword>
<comment type="similarity">
    <text evidence="1 7">Belongs to the RecO family.</text>
</comment>
<keyword evidence="4 7" id="KW-0233">DNA recombination</keyword>
<dbReference type="InterPro" id="IPR012340">
    <property type="entry name" value="NA-bd_OB-fold"/>
</dbReference>
<evidence type="ECO:0000256" key="6">
    <source>
        <dbReference type="ARBA" id="ARBA00033409"/>
    </source>
</evidence>
<organism evidence="9 10">
    <name type="scientific">Desulfotomaculum copahuensis</name>
    <dbReference type="NCBI Taxonomy" id="1838280"/>
    <lineage>
        <taxon>Bacteria</taxon>
        <taxon>Bacillati</taxon>
        <taxon>Bacillota</taxon>
        <taxon>Clostridia</taxon>
        <taxon>Eubacteriales</taxon>
        <taxon>Desulfotomaculaceae</taxon>
        <taxon>Desulfotomaculum</taxon>
    </lineage>
</organism>
<protein>
    <recommendedName>
        <fullName evidence="2 7">DNA repair protein RecO</fullName>
    </recommendedName>
    <alternativeName>
        <fullName evidence="6 7">Recombination protein O</fullName>
    </alternativeName>
</protein>
<feature type="domain" description="DNA replication/recombination mediator RecO N-terminal" evidence="8">
    <location>
        <begin position="1"/>
        <end position="78"/>
    </location>
</feature>
<dbReference type="STRING" id="1838280.A6M21_04735"/>
<comment type="function">
    <text evidence="7">Involved in DNA repair and RecF pathway recombination.</text>
</comment>
<evidence type="ECO:0000256" key="1">
    <source>
        <dbReference type="ARBA" id="ARBA00007452"/>
    </source>
</evidence>
<reference evidence="9 10" key="1">
    <citation type="submission" date="2016-04" db="EMBL/GenBank/DDBJ databases">
        <authorList>
            <person name="Evans L.H."/>
            <person name="Alamgir A."/>
            <person name="Owens N."/>
            <person name="Weber N.D."/>
            <person name="Virtaneva K."/>
            <person name="Barbian K."/>
            <person name="Babar A."/>
            <person name="Rosenke K."/>
        </authorList>
    </citation>
    <scope>NUCLEOTIDE SEQUENCE [LARGE SCALE GENOMIC DNA]</scope>
    <source>
        <strain evidence="9 10">LMa1</strain>
    </source>
</reference>
<proteinExistence type="inferred from homology"/>
<dbReference type="HAMAP" id="MF_00201">
    <property type="entry name" value="RecO"/>
    <property type="match status" value="1"/>
</dbReference>
<dbReference type="GO" id="GO:0043590">
    <property type="term" value="C:bacterial nucleoid"/>
    <property type="evidence" value="ECO:0007669"/>
    <property type="project" value="TreeGrafter"/>
</dbReference>
<dbReference type="Gene3D" id="1.20.1440.120">
    <property type="entry name" value="Recombination protein O, C-terminal domain"/>
    <property type="match status" value="1"/>
</dbReference>
<dbReference type="Pfam" id="PF11967">
    <property type="entry name" value="RecO_N"/>
    <property type="match status" value="1"/>
</dbReference>
<dbReference type="Gene3D" id="2.40.50.140">
    <property type="entry name" value="Nucleic acid-binding proteins"/>
    <property type="match status" value="1"/>
</dbReference>
<dbReference type="GO" id="GO:0006302">
    <property type="term" value="P:double-strand break repair"/>
    <property type="evidence" value="ECO:0007669"/>
    <property type="project" value="TreeGrafter"/>
</dbReference>
<evidence type="ECO:0000256" key="3">
    <source>
        <dbReference type="ARBA" id="ARBA00022763"/>
    </source>
</evidence>
<dbReference type="SUPFAM" id="SSF50249">
    <property type="entry name" value="Nucleic acid-binding proteins"/>
    <property type="match status" value="1"/>
</dbReference>
<dbReference type="InterPro" id="IPR003717">
    <property type="entry name" value="RecO"/>
</dbReference>
<dbReference type="SUPFAM" id="SSF57863">
    <property type="entry name" value="ArfGap/RecO-like zinc finger"/>
    <property type="match status" value="1"/>
</dbReference>
<evidence type="ECO:0000256" key="4">
    <source>
        <dbReference type="ARBA" id="ARBA00023172"/>
    </source>
</evidence>
<keyword evidence="10" id="KW-1185">Reference proteome</keyword>
<name>A0A1B7LHN2_9FIRM</name>
<dbReference type="InterPro" id="IPR042242">
    <property type="entry name" value="RecO_C"/>
</dbReference>
<evidence type="ECO:0000313" key="10">
    <source>
        <dbReference type="Proteomes" id="UP000078532"/>
    </source>
</evidence>
<evidence type="ECO:0000259" key="8">
    <source>
        <dbReference type="Pfam" id="PF11967"/>
    </source>
</evidence>
<dbReference type="AlphaFoldDB" id="A0A1B7LHN2"/>
<evidence type="ECO:0000256" key="7">
    <source>
        <dbReference type="HAMAP-Rule" id="MF_00201"/>
    </source>
</evidence>
<dbReference type="NCBIfam" id="TIGR00613">
    <property type="entry name" value="reco"/>
    <property type="match status" value="1"/>
</dbReference>
<dbReference type="InterPro" id="IPR022572">
    <property type="entry name" value="DNA_rep/recomb_RecO_N"/>
</dbReference>
<gene>
    <name evidence="7" type="primary">recO</name>
    <name evidence="9" type="ORF">A6M21_04735</name>
</gene>
<dbReference type="OrthoDB" id="9797083at2"/>
<evidence type="ECO:0000313" key="9">
    <source>
        <dbReference type="EMBL" id="OAT85799.1"/>
    </source>
</evidence>
<accession>A0A1B7LHN2</accession>
<comment type="caution">
    <text evidence="9">The sequence shown here is derived from an EMBL/GenBank/DDBJ whole genome shotgun (WGS) entry which is preliminary data.</text>
</comment>
<dbReference type="Pfam" id="PF02565">
    <property type="entry name" value="RecO_C"/>
    <property type="match status" value="1"/>
</dbReference>
<keyword evidence="3 7" id="KW-0227">DNA damage</keyword>
<sequence length="248" mass="27964">MRLYKVSALVLKAVNIREADLILTLFSRERGKIRVLAYGACKPGSRKRGAVQPFSCANFLLCRGRDLDTVSQADLQEMFPALRERLDLLGYASYLAELVDAFTAEGEAAPAVFELLQQSFGLLGHIQTALLTRAFEIKLLTLLGYRPCLESCVSCGGALGGEPVYHAGAGGMLCPRCAALQHGGLRCRRGTVATLRLLLRWDLRRLNRLRPDDAIRREMRQILRRHMEYHLERRMKSLQFLRLIGEDY</sequence>
<dbReference type="EMBL" id="LYVF01000047">
    <property type="protein sequence ID" value="OAT85799.1"/>
    <property type="molecule type" value="Genomic_DNA"/>
</dbReference>
<dbReference type="PANTHER" id="PTHR33991">
    <property type="entry name" value="DNA REPAIR PROTEIN RECO"/>
    <property type="match status" value="1"/>
</dbReference>